<keyword evidence="1 2" id="KW-0812">Transmembrane</keyword>
<feature type="transmembrane region" description="Helical" evidence="1">
    <location>
        <begin position="12"/>
        <end position="33"/>
    </location>
</feature>
<sequence>MTLRQLLQLKKLLNILVPVIGILVFVLFLRNLFIPTLRTTLEFLGSTLILLLSAYVLKEIEDKLKK</sequence>
<accession>A0A8S5SD03</accession>
<name>A0A8S5SD03_9CAUD</name>
<dbReference type="EMBL" id="BK032575">
    <property type="protein sequence ID" value="DAF48830.1"/>
    <property type="molecule type" value="Genomic_DNA"/>
</dbReference>
<organism evidence="2">
    <name type="scientific">Myoviridae sp. ctuim2</name>
    <dbReference type="NCBI Taxonomy" id="2827717"/>
    <lineage>
        <taxon>Viruses</taxon>
        <taxon>Duplodnaviria</taxon>
        <taxon>Heunggongvirae</taxon>
        <taxon>Uroviricota</taxon>
        <taxon>Caudoviricetes</taxon>
    </lineage>
</organism>
<keyword evidence="1" id="KW-0472">Membrane</keyword>
<reference evidence="2" key="1">
    <citation type="journal article" date="2021" name="Proc. Natl. Acad. Sci. U.S.A.">
        <title>A Catalog of Tens of Thousands of Viruses from Human Metagenomes Reveals Hidden Associations with Chronic Diseases.</title>
        <authorList>
            <person name="Tisza M.J."/>
            <person name="Buck C.B."/>
        </authorList>
    </citation>
    <scope>NUCLEOTIDE SEQUENCE</scope>
    <source>
        <strain evidence="2">Ctuim2</strain>
    </source>
</reference>
<feature type="transmembrane region" description="Helical" evidence="1">
    <location>
        <begin position="39"/>
        <end position="57"/>
    </location>
</feature>
<evidence type="ECO:0000256" key="1">
    <source>
        <dbReference type="SAM" id="Phobius"/>
    </source>
</evidence>
<proteinExistence type="predicted"/>
<evidence type="ECO:0000313" key="2">
    <source>
        <dbReference type="EMBL" id="DAF48830.1"/>
    </source>
</evidence>
<protein>
    <submittedName>
        <fullName evidence="2">Putative transmembrane and coiled-coil 2 protein</fullName>
    </submittedName>
</protein>
<keyword evidence="1" id="KW-1133">Transmembrane helix</keyword>